<sequence>RPDVVAVTRDGDLLSAHAAAGGSHAQQSLIEIQGAVDEAAEALLAATAAGERLGFDLSRLEAERLDARKRVDVALARLHESDATLAAVAEELGQYGSQARSAKGEAQRLTQAIEKAEAARDEDRDGLGELEARLE</sequence>
<evidence type="ECO:0000313" key="3">
    <source>
        <dbReference type="Proteomes" id="UP001589750"/>
    </source>
</evidence>
<name>A0ABV5KAW8_9ACTN</name>
<feature type="region of interest" description="Disordered" evidence="1">
    <location>
        <begin position="114"/>
        <end position="135"/>
    </location>
</feature>
<keyword evidence="3" id="KW-1185">Reference proteome</keyword>
<comment type="caution">
    <text evidence="2">The sequence shown here is derived from an EMBL/GenBank/DDBJ whole genome shotgun (WGS) entry which is preliminary data.</text>
</comment>
<dbReference type="Proteomes" id="UP001589750">
    <property type="component" value="Unassembled WGS sequence"/>
</dbReference>
<feature type="non-terminal residue" evidence="2">
    <location>
        <position position="1"/>
    </location>
</feature>
<reference evidence="2 3" key="1">
    <citation type="submission" date="2024-09" db="EMBL/GenBank/DDBJ databases">
        <authorList>
            <person name="Sun Q."/>
            <person name="Mori K."/>
        </authorList>
    </citation>
    <scope>NUCLEOTIDE SEQUENCE [LARGE SCALE GENOMIC DNA]</scope>
    <source>
        <strain evidence="2 3">JCM 9626</strain>
    </source>
</reference>
<protein>
    <submittedName>
        <fullName evidence="2">Chromosome segregation protein SMC</fullName>
    </submittedName>
</protein>
<organism evidence="2 3">
    <name type="scientific">Nocardioides plantarum</name>
    <dbReference type="NCBI Taxonomy" id="29299"/>
    <lineage>
        <taxon>Bacteria</taxon>
        <taxon>Bacillati</taxon>
        <taxon>Actinomycetota</taxon>
        <taxon>Actinomycetes</taxon>
        <taxon>Propionibacteriales</taxon>
        <taxon>Nocardioidaceae</taxon>
        <taxon>Nocardioides</taxon>
    </lineage>
</organism>
<accession>A0ABV5KAW8</accession>
<feature type="non-terminal residue" evidence="2">
    <location>
        <position position="135"/>
    </location>
</feature>
<evidence type="ECO:0000313" key="2">
    <source>
        <dbReference type="EMBL" id="MFB9313878.1"/>
    </source>
</evidence>
<gene>
    <name evidence="2" type="ORF">ACFFRI_12560</name>
</gene>
<proteinExistence type="predicted"/>
<dbReference type="EMBL" id="JBHMDG010000014">
    <property type="protein sequence ID" value="MFB9313878.1"/>
    <property type="molecule type" value="Genomic_DNA"/>
</dbReference>
<evidence type="ECO:0000256" key="1">
    <source>
        <dbReference type="SAM" id="MobiDB-lite"/>
    </source>
</evidence>